<gene>
    <name evidence="1" type="ORF">GCM10022406_00640</name>
</gene>
<reference evidence="2" key="1">
    <citation type="journal article" date="2019" name="Int. J. Syst. Evol. Microbiol.">
        <title>The Global Catalogue of Microorganisms (GCM) 10K type strain sequencing project: providing services to taxonomists for standard genome sequencing and annotation.</title>
        <authorList>
            <consortium name="The Broad Institute Genomics Platform"/>
            <consortium name="The Broad Institute Genome Sequencing Center for Infectious Disease"/>
            <person name="Wu L."/>
            <person name="Ma J."/>
        </authorList>
    </citation>
    <scope>NUCLEOTIDE SEQUENCE [LARGE SCALE GENOMIC DNA]</scope>
    <source>
        <strain evidence="2">JCM 17214</strain>
    </source>
</reference>
<dbReference type="Proteomes" id="UP001499909">
    <property type="component" value="Unassembled WGS sequence"/>
</dbReference>
<evidence type="ECO:0000313" key="2">
    <source>
        <dbReference type="Proteomes" id="UP001499909"/>
    </source>
</evidence>
<protein>
    <recommendedName>
        <fullName evidence="3">Outer membrane protein beta-barrel domain-containing protein</fullName>
    </recommendedName>
</protein>
<dbReference type="EMBL" id="BAABDH010000002">
    <property type="protein sequence ID" value="GAA3917769.1"/>
    <property type="molecule type" value="Genomic_DNA"/>
</dbReference>
<organism evidence="1 2">
    <name type="scientific">Hymenobacter algoricola</name>
    <dbReference type="NCBI Taxonomy" id="486267"/>
    <lineage>
        <taxon>Bacteria</taxon>
        <taxon>Pseudomonadati</taxon>
        <taxon>Bacteroidota</taxon>
        <taxon>Cytophagia</taxon>
        <taxon>Cytophagales</taxon>
        <taxon>Hymenobacteraceae</taxon>
        <taxon>Hymenobacter</taxon>
    </lineage>
</organism>
<evidence type="ECO:0000313" key="1">
    <source>
        <dbReference type="EMBL" id="GAA3917769.1"/>
    </source>
</evidence>
<sequence>MAGISGRFQLIPHLELVADFGFNHVLRNVSGEVHTSLIGNPTGLTRNRSIGLRYRFNPRIAKAKPKAAVAPQ</sequence>
<evidence type="ECO:0008006" key="3">
    <source>
        <dbReference type="Google" id="ProtNLM"/>
    </source>
</evidence>
<keyword evidence="2" id="KW-1185">Reference proteome</keyword>
<comment type="caution">
    <text evidence="1">The sequence shown here is derived from an EMBL/GenBank/DDBJ whole genome shotgun (WGS) entry which is preliminary data.</text>
</comment>
<dbReference type="RefSeq" id="WP_345108416.1">
    <property type="nucleotide sequence ID" value="NZ_BAABDH010000002.1"/>
</dbReference>
<name>A0ABP7MA03_9BACT</name>
<proteinExistence type="predicted"/>
<accession>A0ABP7MA03</accession>